<gene>
    <name evidence="3" type="ORF">SDC9_139557</name>
</gene>
<evidence type="ECO:0000259" key="2">
    <source>
        <dbReference type="Pfam" id="PF18935"/>
    </source>
</evidence>
<name>A0A645DVP8_9ZZZZ</name>
<feature type="domain" description="DUF5683" evidence="2">
    <location>
        <begin position="2"/>
        <end position="154"/>
    </location>
</feature>
<dbReference type="InterPro" id="IPR043738">
    <property type="entry name" value="DUF5683"/>
</dbReference>
<organism evidence="3">
    <name type="scientific">bioreactor metagenome</name>
    <dbReference type="NCBI Taxonomy" id="1076179"/>
    <lineage>
        <taxon>unclassified sequences</taxon>
        <taxon>metagenomes</taxon>
        <taxon>ecological metagenomes</taxon>
    </lineage>
</organism>
<protein>
    <recommendedName>
        <fullName evidence="2">DUF5683 domain-containing protein</fullName>
    </recommendedName>
</protein>
<keyword evidence="1" id="KW-0812">Transmembrane</keyword>
<dbReference type="Pfam" id="PF18935">
    <property type="entry name" value="DUF5683"/>
    <property type="match status" value="1"/>
</dbReference>
<sequence length="156" mass="17628">MGAIIPGYGQIANRSYWKLPIVYAGFLGCAYAIRYTSTRYESYRSAYIDINDDLESTNSFLDILPPGVTVENYPNGINGLKSNLTTYYQQTRRYRDLSVIVSVLYYGLTLLEAYVDAQLFDFDISTDLSLHIRPSLIDNRYGASKSAGFQLSLNLK</sequence>
<proteinExistence type="predicted"/>
<dbReference type="EMBL" id="VSSQ01039361">
    <property type="protein sequence ID" value="MPM92422.1"/>
    <property type="molecule type" value="Genomic_DNA"/>
</dbReference>
<keyword evidence="1" id="KW-1133">Transmembrane helix</keyword>
<comment type="caution">
    <text evidence="3">The sequence shown here is derived from an EMBL/GenBank/DDBJ whole genome shotgun (WGS) entry which is preliminary data.</text>
</comment>
<dbReference type="AlphaFoldDB" id="A0A645DVP8"/>
<feature type="transmembrane region" description="Helical" evidence="1">
    <location>
        <begin position="97"/>
        <end position="115"/>
    </location>
</feature>
<evidence type="ECO:0000256" key="1">
    <source>
        <dbReference type="SAM" id="Phobius"/>
    </source>
</evidence>
<feature type="transmembrane region" description="Helical" evidence="1">
    <location>
        <begin position="16"/>
        <end position="35"/>
    </location>
</feature>
<keyword evidence="1" id="KW-0472">Membrane</keyword>
<reference evidence="3" key="1">
    <citation type="submission" date="2019-08" db="EMBL/GenBank/DDBJ databases">
        <authorList>
            <person name="Kucharzyk K."/>
            <person name="Murdoch R.W."/>
            <person name="Higgins S."/>
            <person name="Loffler F."/>
        </authorList>
    </citation>
    <scope>NUCLEOTIDE SEQUENCE</scope>
</reference>
<evidence type="ECO:0000313" key="3">
    <source>
        <dbReference type="EMBL" id="MPM92422.1"/>
    </source>
</evidence>
<accession>A0A645DVP8</accession>